<dbReference type="EMBL" id="CP116341">
    <property type="protein sequence ID" value="WOV85280.1"/>
    <property type="molecule type" value="Genomic_DNA"/>
</dbReference>
<reference evidence="4 5" key="1">
    <citation type="submission" date="2023-01" db="EMBL/GenBank/DDBJ databases">
        <title>Sporosarcina sp. nov., isolated from Korean tranditional fermented seafood 'Jeotgal'.</title>
        <authorList>
            <person name="Yang A.-I."/>
        </authorList>
    </citation>
    <scope>NUCLEOTIDE SEQUENCE [LARGE SCALE GENOMIC DNA]</scope>
    <source>
        <strain evidence="4 5">B2O-1</strain>
    </source>
</reference>
<dbReference type="Proteomes" id="UP001303532">
    <property type="component" value="Chromosome"/>
</dbReference>
<feature type="domain" description="Magnesium transporter MgtE intracellular" evidence="3">
    <location>
        <begin position="145"/>
        <end position="199"/>
    </location>
</feature>
<evidence type="ECO:0000256" key="2">
    <source>
        <dbReference type="SAM" id="Phobius"/>
    </source>
</evidence>
<organism evidence="4 5">
    <name type="scientific">Sporosarcina jeotgali</name>
    <dbReference type="NCBI Taxonomy" id="3020056"/>
    <lineage>
        <taxon>Bacteria</taxon>
        <taxon>Bacillati</taxon>
        <taxon>Bacillota</taxon>
        <taxon>Bacilli</taxon>
        <taxon>Bacillales</taxon>
        <taxon>Caryophanaceae</taxon>
        <taxon>Sporosarcina</taxon>
    </lineage>
</organism>
<protein>
    <recommendedName>
        <fullName evidence="3">Magnesium transporter MgtE intracellular domain-containing protein</fullName>
    </recommendedName>
</protein>
<dbReference type="InterPro" id="IPR006668">
    <property type="entry name" value="Mg_transptr_MgtE_intracell_dom"/>
</dbReference>
<keyword evidence="2" id="KW-1133">Transmembrane helix</keyword>
<dbReference type="Pfam" id="PF03448">
    <property type="entry name" value="MgtE_N"/>
    <property type="match status" value="1"/>
</dbReference>
<accession>A0ABZ0KZA0</accession>
<name>A0ABZ0KZA0_9BACL</name>
<evidence type="ECO:0000313" key="4">
    <source>
        <dbReference type="EMBL" id="WOV85280.1"/>
    </source>
</evidence>
<keyword evidence="2" id="KW-0472">Membrane</keyword>
<keyword evidence="5" id="KW-1185">Reference proteome</keyword>
<sequence length="201" mass="22669">MKRKKNKTPDSYKEERKAGSFFQMLLAWFVIPLVFAIAVLLIIAKVADVNVIEKAKEWTASVPVLEQKKESSSTKKDKKVLEERVVAMKEELKQKEQQLMDIQEDLKKSNAKNEELTLAQEKLQAEILVLQRTNDDSKKELGQLVSTFEQMSAKSAAPVITKMEDAQALQLLSQMKANTLASVLEKMSPEDAAKYTALLAK</sequence>
<dbReference type="InterPro" id="IPR038076">
    <property type="entry name" value="MgtE_N_sf"/>
</dbReference>
<dbReference type="RefSeq" id="WP_323692898.1">
    <property type="nucleotide sequence ID" value="NZ_CP116341.1"/>
</dbReference>
<dbReference type="SUPFAM" id="SSF158791">
    <property type="entry name" value="MgtE N-terminal domain-like"/>
    <property type="match status" value="1"/>
</dbReference>
<evidence type="ECO:0000259" key="3">
    <source>
        <dbReference type="Pfam" id="PF03448"/>
    </source>
</evidence>
<keyword evidence="1" id="KW-0175">Coiled coil</keyword>
<keyword evidence="2" id="KW-0812">Transmembrane</keyword>
<evidence type="ECO:0000256" key="1">
    <source>
        <dbReference type="SAM" id="Coils"/>
    </source>
</evidence>
<feature type="coiled-coil region" evidence="1">
    <location>
        <begin position="78"/>
        <end position="140"/>
    </location>
</feature>
<proteinExistence type="predicted"/>
<gene>
    <name evidence="4" type="ORF">PGH26_04925</name>
</gene>
<evidence type="ECO:0000313" key="5">
    <source>
        <dbReference type="Proteomes" id="UP001303532"/>
    </source>
</evidence>
<feature type="transmembrane region" description="Helical" evidence="2">
    <location>
        <begin position="21"/>
        <end position="44"/>
    </location>
</feature>
<dbReference type="Gene3D" id="1.25.60.10">
    <property type="entry name" value="MgtE N-terminal domain-like"/>
    <property type="match status" value="1"/>
</dbReference>